<protein>
    <submittedName>
        <fullName evidence="2">Uncharacterized protein</fullName>
    </submittedName>
</protein>
<evidence type="ECO:0000256" key="1">
    <source>
        <dbReference type="SAM" id="Phobius"/>
    </source>
</evidence>
<gene>
    <name evidence="2" type="ORF">KI688_002983</name>
</gene>
<feature type="transmembrane region" description="Helical" evidence="1">
    <location>
        <begin position="114"/>
        <end position="132"/>
    </location>
</feature>
<dbReference type="EMBL" id="JAHRHY010000013">
    <property type="protein sequence ID" value="KAG9064724.1"/>
    <property type="molecule type" value="Genomic_DNA"/>
</dbReference>
<dbReference type="OrthoDB" id="5565730at2759"/>
<dbReference type="Proteomes" id="UP000707451">
    <property type="component" value="Unassembled WGS sequence"/>
</dbReference>
<feature type="transmembrane region" description="Helical" evidence="1">
    <location>
        <begin position="90"/>
        <end position="108"/>
    </location>
</feature>
<keyword evidence="1" id="KW-0812">Transmembrane</keyword>
<keyword evidence="1" id="KW-0472">Membrane</keyword>
<dbReference type="AlphaFoldDB" id="A0A9P7XRM9"/>
<dbReference type="PANTHER" id="PTHR41390:SF1">
    <property type="entry name" value="NADH-UBIQUINONE OXIDOREDUCTASE 213 KDA SUBUNIT"/>
    <property type="match status" value="1"/>
</dbReference>
<evidence type="ECO:0000313" key="3">
    <source>
        <dbReference type="Proteomes" id="UP000707451"/>
    </source>
</evidence>
<evidence type="ECO:0000313" key="2">
    <source>
        <dbReference type="EMBL" id="KAG9064724.1"/>
    </source>
</evidence>
<feature type="transmembrane region" description="Helical" evidence="1">
    <location>
        <begin position="42"/>
        <end position="62"/>
    </location>
</feature>
<accession>A0A9P7XRM9</accession>
<organism evidence="2 3">
    <name type="scientific">Linnemannia hyalina</name>
    <dbReference type="NCBI Taxonomy" id="64524"/>
    <lineage>
        <taxon>Eukaryota</taxon>
        <taxon>Fungi</taxon>
        <taxon>Fungi incertae sedis</taxon>
        <taxon>Mucoromycota</taxon>
        <taxon>Mortierellomycotina</taxon>
        <taxon>Mortierellomycetes</taxon>
        <taxon>Mortierellales</taxon>
        <taxon>Mortierellaceae</taxon>
        <taxon>Linnemannia</taxon>
    </lineage>
</organism>
<keyword evidence="1" id="KW-1133">Transmembrane helix</keyword>
<dbReference type="PANTHER" id="PTHR41390">
    <property type="entry name" value="CHROMOSOME 7, WHOLE GENOME SHOTGUN SEQUENCE"/>
    <property type="match status" value="1"/>
</dbReference>
<keyword evidence="3" id="KW-1185">Reference proteome</keyword>
<comment type="caution">
    <text evidence="2">The sequence shown here is derived from an EMBL/GenBank/DDBJ whole genome shotgun (WGS) entry which is preliminary data.</text>
</comment>
<feature type="transmembrane region" description="Helical" evidence="1">
    <location>
        <begin position="15"/>
        <end position="36"/>
    </location>
</feature>
<sequence>MDAWNGTNRDIGKDLLKGTAIAGVTGATAGGIIGILRQKPVGAYAFSGGLNASLFGMTFIAFRESFLRLQREKNPYYGLKDSQTMDIDHLWSSTIAGAFTGGILAALARGPKSVPSGTFMFGVMAMGGQWVLTKTNRYRQDRILTSTVPLESLPASSPLASSKSNNSRDAVGTGILSVLPVHRTDVDDYEVKLRQKLELIEIEQAILKEEVLRRERAAVVEAVEEKVV</sequence>
<proteinExistence type="predicted"/>
<reference evidence="2" key="1">
    <citation type="submission" date="2021-06" db="EMBL/GenBank/DDBJ databases">
        <title>Genome Sequence of Mortierella hyaline Strain SCG-10, a Cold-Adapted, Nitrate-Reducing Fungus Isolated from Soil in Minnesota, USA.</title>
        <authorList>
            <person name="Aldossari N."/>
        </authorList>
    </citation>
    <scope>NUCLEOTIDE SEQUENCE</scope>
    <source>
        <strain evidence="2">SCG-10</strain>
    </source>
</reference>
<name>A0A9P7XRM9_9FUNG</name>